<sequence>MEPMNAGCARLHGGEAPAGSAGVLVKLMRLTLLSTVILAGCDSGKAAMADSPDCTRIISSIERLACFDAAAGTPPSAPVRQRPVAPDMTEARQSTDIAQRVKANEAGRRPEETASRITHRADTLLGQDKVVISAPALGGAAPHTYLAISCLSNISRLQLLSPEPLPVNHITVRFLLDGRAMTARPWQVLEDGTVSDAGRGLVAIEQLRLLARPGSLLQIESDHAPFDDMRFDASALSAQIARQREACHW</sequence>
<dbReference type="InterPro" id="IPR017738">
    <property type="entry name" value="T6SS-assoc_VCA0118"/>
</dbReference>
<evidence type="ECO:0000256" key="1">
    <source>
        <dbReference type="SAM" id="MobiDB-lite"/>
    </source>
</evidence>
<dbReference type="Pfam" id="PF11319">
    <property type="entry name" value="VasI"/>
    <property type="match status" value="1"/>
</dbReference>
<dbReference type="NCBIfam" id="TIGR03360">
    <property type="entry name" value="VI_minor_1"/>
    <property type="match status" value="1"/>
</dbReference>
<feature type="region of interest" description="Disordered" evidence="1">
    <location>
        <begin position="75"/>
        <end position="95"/>
    </location>
</feature>
<dbReference type="STRING" id="1215104.GCA_000730585_00653"/>
<name>A0A239CNT3_9PSED</name>
<dbReference type="RefSeq" id="WP_245655661.1">
    <property type="nucleotide sequence ID" value="NZ_FZOL01000004.1"/>
</dbReference>
<gene>
    <name evidence="2" type="ORF">SAMN05444352_104277</name>
</gene>
<dbReference type="EMBL" id="FZOL01000004">
    <property type="protein sequence ID" value="SNS21003.1"/>
    <property type="molecule type" value="Genomic_DNA"/>
</dbReference>
<keyword evidence="3" id="KW-1185">Reference proteome</keyword>
<dbReference type="AlphaFoldDB" id="A0A239CNT3"/>
<organism evidence="2 3">
    <name type="scientific">Pseudomonas japonica</name>
    <dbReference type="NCBI Taxonomy" id="256466"/>
    <lineage>
        <taxon>Bacteria</taxon>
        <taxon>Pseudomonadati</taxon>
        <taxon>Pseudomonadota</taxon>
        <taxon>Gammaproteobacteria</taxon>
        <taxon>Pseudomonadales</taxon>
        <taxon>Pseudomonadaceae</taxon>
        <taxon>Pseudomonas</taxon>
    </lineage>
</organism>
<protein>
    <submittedName>
        <fullName evidence="2">Type VI secretion system protein VasI</fullName>
    </submittedName>
</protein>
<evidence type="ECO:0000313" key="2">
    <source>
        <dbReference type="EMBL" id="SNS21003.1"/>
    </source>
</evidence>
<reference evidence="3" key="1">
    <citation type="submission" date="2017-06" db="EMBL/GenBank/DDBJ databases">
        <authorList>
            <person name="Varghese N."/>
            <person name="Submissions S."/>
        </authorList>
    </citation>
    <scope>NUCLEOTIDE SEQUENCE [LARGE SCALE GENOMIC DNA]</scope>
    <source>
        <strain evidence="3">DSM 22348</strain>
    </source>
</reference>
<dbReference type="Proteomes" id="UP000198407">
    <property type="component" value="Unassembled WGS sequence"/>
</dbReference>
<accession>A0A239CNT3</accession>
<proteinExistence type="predicted"/>
<evidence type="ECO:0000313" key="3">
    <source>
        <dbReference type="Proteomes" id="UP000198407"/>
    </source>
</evidence>